<keyword evidence="4" id="KW-1015">Disulfide bond</keyword>
<comment type="subcellular location">
    <subcellularLocation>
        <location evidence="1">Secreted</location>
    </subcellularLocation>
</comment>
<dbReference type="CDD" id="cd23574">
    <property type="entry name" value="TFP_LU_ECD_SPACA4"/>
    <property type="match status" value="1"/>
</dbReference>
<dbReference type="InterPro" id="IPR050944">
    <property type="entry name" value="FAM83"/>
</dbReference>
<dbReference type="PANTHER" id="PTHR16181:SF29">
    <property type="entry name" value="PROTEIN FAM83A-RELATED"/>
    <property type="match status" value="1"/>
</dbReference>
<dbReference type="EMBL" id="JAIPUX010000521">
    <property type="protein sequence ID" value="KAH0626466.1"/>
    <property type="molecule type" value="Genomic_DNA"/>
</dbReference>
<sequence length="310" mass="34235">MAGSQVRCLESEEPYVKITESNPEFYYSEGQRLALEALLSEGEEAFKECLAQEKLRPFLSDAELKELKAAVKVEDGQVSGSGGSGKQTFGDEGSSLSYWPGRSDEPTPELDLGWPDNSAWKGITRAEVYTHPPGEGEPHIKELVRRCIQQANKVIAIVMDVFSDPDILLDLYDAAVRRRVPVYVVLSRQHLPSFLTMAEKTCLNVRHTEDCYFCEITSSIKCPSTKMNCVEDEDCFVGEGVALGVSKIKNKGCTRAINCGKEQPVTYMGVTYSLVTECCKGDLCNASHLLTEPSLFLQLALLSILLLGFI</sequence>
<feature type="region of interest" description="Disordered" evidence="5">
    <location>
        <begin position="76"/>
        <end position="113"/>
    </location>
</feature>
<keyword evidence="3" id="KW-0964">Secreted</keyword>
<dbReference type="SUPFAM" id="SSF57302">
    <property type="entry name" value="Snake toxin-like"/>
    <property type="match status" value="1"/>
</dbReference>
<dbReference type="Proteomes" id="UP000826234">
    <property type="component" value="Unassembled WGS sequence"/>
</dbReference>
<evidence type="ECO:0000256" key="4">
    <source>
        <dbReference type="ARBA" id="ARBA00023157"/>
    </source>
</evidence>
<organism evidence="7 8">
    <name type="scientific">Phrynosoma platyrhinos</name>
    <name type="common">Desert horned lizard</name>
    <dbReference type="NCBI Taxonomy" id="52577"/>
    <lineage>
        <taxon>Eukaryota</taxon>
        <taxon>Metazoa</taxon>
        <taxon>Chordata</taxon>
        <taxon>Craniata</taxon>
        <taxon>Vertebrata</taxon>
        <taxon>Euteleostomi</taxon>
        <taxon>Lepidosauria</taxon>
        <taxon>Squamata</taxon>
        <taxon>Bifurcata</taxon>
        <taxon>Unidentata</taxon>
        <taxon>Episquamata</taxon>
        <taxon>Toxicofera</taxon>
        <taxon>Iguania</taxon>
        <taxon>Phrynosomatidae</taxon>
        <taxon>Phrynosomatinae</taxon>
        <taxon>Phrynosoma</taxon>
    </lineage>
</organism>
<evidence type="ECO:0000256" key="1">
    <source>
        <dbReference type="ARBA" id="ARBA00004613"/>
    </source>
</evidence>
<name>A0ABQ7TAL2_PHRPL</name>
<evidence type="ECO:0000313" key="7">
    <source>
        <dbReference type="EMBL" id="KAH0626466.1"/>
    </source>
</evidence>
<dbReference type="Pfam" id="PF07894">
    <property type="entry name" value="SACK1"/>
    <property type="match status" value="1"/>
</dbReference>
<feature type="domain" description="Scaffolding anchor of CK1" evidence="6">
    <location>
        <begin position="17"/>
        <end position="211"/>
    </location>
</feature>
<dbReference type="Gene3D" id="3.30.870.10">
    <property type="entry name" value="Endonuclease Chain A"/>
    <property type="match status" value="1"/>
</dbReference>
<keyword evidence="8" id="KW-1185">Reference proteome</keyword>
<evidence type="ECO:0000313" key="8">
    <source>
        <dbReference type="Proteomes" id="UP000826234"/>
    </source>
</evidence>
<reference evidence="7 8" key="1">
    <citation type="journal article" date="2022" name="Gigascience">
        <title>A chromosome-level genome assembly and annotation of the desert horned lizard, Phrynosoma platyrhinos, provides insight into chromosomal rearrangements among reptiles.</title>
        <authorList>
            <person name="Koochekian N."/>
            <person name="Ascanio A."/>
            <person name="Farleigh K."/>
            <person name="Card D.C."/>
            <person name="Schield D.R."/>
            <person name="Castoe T.A."/>
            <person name="Jezkova T."/>
        </authorList>
    </citation>
    <scope>NUCLEOTIDE SEQUENCE [LARGE SCALE GENOMIC DNA]</scope>
    <source>
        <strain evidence="7">NK-2021</strain>
    </source>
</reference>
<dbReference type="InterPro" id="IPR045860">
    <property type="entry name" value="Snake_toxin-like_sf"/>
</dbReference>
<dbReference type="SUPFAM" id="SSF56024">
    <property type="entry name" value="Phospholipase D/nuclease"/>
    <property type="match status" value="1"/>
</dbReference>
<comment type="caution">
    <text evidence="7">The sequence shown here is derived from an EMBL/GenBank/DDBJ whole genome shotgun (WGS) entry which is preliminary data.</text>
</comment>
<gene>
    <name evidence="7" type="ORF">JD844_001457</name>
</gene>
<evidence type="ECO:0000256" key="2">
    <source>
        <dbReference type="ARBA" id="ARBA00006937"/>
    </source>
</evidence>
<evidence type="ECO:0000256" key="5">
    <source>
        <dbReference type="SAM" id="MobiDB-lite"/>
    </source>
</evidence>
<comment type="similarity">
    <text evidence="2">Belongs to the FAM83 family.</text>
</comment>
<evidence type="ECO:0000259" key="6">
    <source>
        <dbReference type="Pfam" id="PF07894"/>
    </source>
</evidence>
<dbReference type="PANTHER" id="PTHR16181">
    <property type="entry name" value="PROTEIN FAM83A-RELATED"/>
    <property type="match status" value="1"/>
</dbReference>
<evidence type="ECO:0000256" key="3">
    <source>
        <dbReference type="ARBA" id="ARBA00022525"/>
    </source>
</evidence>
<protein>
    <recommendedName>
        <fullName evidence="6">Scaffolding anchor of CK1 domain-containing protein</fullName>
    </recommendedName>
</protein>
<proteinExistence type="inferred from homology"/>
<accession>A0ABQ7TAL2</accession>
<dbReference type="InterPro" id="IPR012461">
    <property type="entry name" value="SACK1"/>
</dbReference>